<keyword evidence="4" id="KW-1185">Reference proteome</keyword>
<feature type="domain" description="Low molecular weight protein antigen 6 PH" evidence="2">
    <location>
        <begin position="69"/>
        <end position="131"/>
    </location>
</feature>
<proteinExistence type="predicted"/>
<organism evidence="3 4">
    <name type="scientific">Paractinoplanes brasiliensis</name>
    <dbReference type="NCBI Taxonomy" id="52695"/>
    <lineage>
        <taxon>Bacteria</taxon>
        <taxon>Bacillati</taxon>
        <taxon>Actinomycetota</taxon>
        <taxon>Actinomycetes</taxon>
        <taxon>Micromonosporales</taxon>
        <taxon>Micromonosporaceae</taxon>
        <taxon>Paractinoplanes</taxon>
    </lineage>
</organism>
<dbReference type="EMBL" id="SNWR01000001">
    <property type="protein sequence ID" value="TDO37752.1"/>
    <property type="molecule type" value="Genomic_DNA"/>
</dbReference>
<reference evidence="3 4" key="1">
    <citation type="submission" date="2019-03" db="EMBL/GenBank/DDBJ databases">
        <title>Sequencing the genomes of 1000 actinobacteria strains.</title>
        <authorList>
            <person name="Klenk H.-P."/>
        </authorList>
    </citation>
    <scope>NUCLEOTIDE SEQUENCE [LARGE SCALE GENOMIC DNA]</scope>
    <source>
        <strain evidence="3 4">DSM 43805</strain>
    </source>
</reference>
<comment type="caution">
    <text evidence="3">The sequence shown here is derived from an EMBL/GenBank/DDBJ whole genome shotgun (WGS) entry which is preliminary data.</text>
</comment>
<keyword evidence="1" id="KW-0472">Membrane</keyword>
<evidence type="ECO:0000256" key="1">
    <source>
        <dbReference type="SAM" id="Phobius"/>
    </source>
</evidence>
<gene>
    <name evidence="3" type="ORF">C8E87_1386</name>
</gene>
<dbReference type="OrthoDB" id="4330234at2"/>
<keyword evidence="1" id="KW-1133">Transmembrane helix</keyword>
<keyword evidence="1" id="KW-0812">Transmembrane</keyword>
<accession>A0A4R6JPL2</accession>
<dbReference type="RefSeq" id="WP_133872329.1">
    <property type="nucleotide sequence ID" value="NZ_BOMD01000097.1"/>
</dbReference>
<feature type="transmembrane region" description="Helical" evidence="1">
    <location>
        <begin position="43"/>
        <end position="63"/>
    </location>
</feature>
<evidence type="ECO:0000259" key="2">
    <source>
        <dbReference type="Pfam" id="PF10756"/>
    </source>
</evidence>
<dbReference type="Proteomes" id="UP000294901">
    <property type="component" value="Unassembled WGS sequence"/>
</dbReference>
<dbReference type="InterPro" id="IPR019692">
    <property type="entry name" value="CFP-6_PH"/>
</dbReference>
<name>A0A4R6JPL2_9ACTN</name>
<evidence type="ECO:0000313" key="4">
    <source>
        <dbReference type="Proteomes" id="UP000294901"/>
    </source>
</evidence>
<feature type="transmembrane region" description="Helical" evidence="1">
    <location>
        <begin position="12"/>
        <end position="31"/>
    </location>
</feature>
<evidence type="ECO:0000313" key="3">
    <source>
        <dbReference type="EMBL" id="TDO37752.1"/>
    </source>
</evidence>
<dbReference type="AlphaFoldDB" id="A0A4R6JPL2"/>
<sequence>MNAEWSRAYPPSAGRWVVIAWEAAGLTYLHWTTVRLFSLGDAAGWLLAAALAVAWAAGSWQVVRMGLYLSEAALRIRGVFRTRTIPWPSIAAVTVENVAYRAGPWRIPAGGTVMLTLHDGTRLNTAMWQRGMDFHNRPDMFRSVCQELRRRL</sequence>
<protein>
    <submittedName>
        <fullName evidence="3">PH (Pleckstrin Homology) domain-containing protein</fullName>
    </submittedName>
</protein>
<dbReference type="Pfam" id="PF10756">
    <property type="entry name" value="bPH_6"/>
    <property type="match status" value="1"/>
</dbReference>